<dbReference type="OrthoDB" id="2731238at2"/>
<dbReference type="PATRIC" id="fig|159743.3.peg.1588"/>
<dbReference type="RefSeq" id="WP_044645491.1">
    <property type="nucleotide sequence ID" value="NZ_JTHP01000009.1"/>
</dbReference>
<proteinExistence type="predicted"/>
<sequence>MKGVTVSIDRIVIDFTDVYWDFFNEFHKRICHYYGVRMTVGDRGFQYRIRINTGEHFLHISYKLVYAPKTRKNTLRIEVYPKSLVYFRHWLEQIRDYANEILFVRCDVAFDIPVPINDLFTMSTKGRRLRPFKGTRYYNGKHQRQEDGYCRVYDKKRQLLETGRQEIKGERTRIEIVYAPKGKIQLASLVQYPPQFNSKYLCAVLTDLSKFAPKVGRLVQEIQQGELLPQNTTPYYRKQIQEQMRTQDILDLNDLAAEQWQEAITLPCAILSGKISHLPVQEVRSG</sequence>
<comment type="caution">
    <text evidence="1">The sequence shown here is derived from an EMBL/GenBank/DDBJ whole genome shotgun (WGS) entry which is preliminary data.</text>
</comment>
<dbReference type="AlphaFoldDB" id="A0A0D7X8F8"/>
<evidence type="ECO:0000313" key="2">
    <source>
        <dbReference type="Proteomes" id="UP000032534"/>
    </source>
</evidence>
<reference evidence="1 2" key="1">
    <citation type="submission" date="2014-11" db="EMBL/GenBank/DDBJ databases">
        <title>Draft Genome Sequences of Paenibacillus polymyxa NRRL B-30509 and Paenibacillus terrae NRRL B-30644, Strains from a Poultry Environment that Produce Tridecaptin A and Paenicidins.</title>
        <authorList>
            <person name="van Belkum M.J."/>
            <person name="Lohans C.T."/>
            <person name="Vederas J.C."/>
        </authorList>
    </citation>
    <scope>NUCLEOTIDE SEQUENCE [LARGE SCALE GENOMIC DNA]</scope>
    <source>
        <strain evidence="1 2">NRRL B-30644</strain>
    </source>
</reference>
<evidence type="ECO:0000313" key="1">
    <source>
        <dbReference type="EMBL" id="KJD46347.1"/>
    </source>
</evidence>
<name>A0A0D7X8F8_9BACL</name>
<dbReference type="EMBL" id="JTHP01000009">
    <property type="protein sequence ID" value="KJD46347.1"/>
    <property type="molecule type" value="Genomic_DNA"/>
</dbReference>
<protein>
    <recommendedName>
        <fullName evidence="3">Replication initiation factor family protein</fullName>
    </recommendedName>
</protein>
<keyword evidence="2" id="KW-1185">Reference proteome</keyword>
<accession>A0A0D7X8F8</accession>
<organism evidence="1 2">
    <name type="scientific">Paenibacillus terrae</name>
    <dbReference type="NCBI Taxonomy" id="159743"/>
    <lineage>
        <taxon>Bacteria</taxon>
        <taxon>Bacillati</taxon>
        <taxon>Bacillota</taxon>
        <taxon>Bacilli</taxon>
        <taxon>Bacillales</taxon>
        <taxon>Paenibacillaceae</taxon>
        <taxon>Paenibacillus</taxon>
    </lineage>
</organism>
<dbReference type="Proteomes" id="UP000032534">
    <property type="component" value="Unassembled WGS sequence"/>
</dbReference>
<evidence type="ECO:0008006" key="3">
    <source>
        <dbReference type="Google" id="ProtNLM"/>
    </source>
</evidence>
<gene>
    <name evidence="1" type="ORF">QD47_07240</name>
</gene>